<feature type="transmembrane region" description="Helical" evidence="2">
    <location>
        <begin position="34"/>
        <end position="59"/>
    </location>
</feature>
<dbReference type="EMBL" id="OU895879">
    <property type="protein sequence ID" value="CAG9806661.1"/>
    <property type="molecule type" value="Genomic_DNA"/>
</dbReference>
<protein>
    <submittedName>
        <fullName evidence="3">Uncharacterized protein</fullName>
    </submittedName>
</protein>
<evidence type="ECO:0000256" key="2">
    <source>
        <dbReference type="SAM" id="Phobius"/>
    </source>
</evidence>
<keyword evidence="4" id="KW-1185">Reference proteome</keyword>
<sequence>MSYKINYTAEEKIKLAKDDSVEKMYESKKNQRTVRVLTVLAYVLTVSMAAIVLSTYYVFFWNPKHISLIAAQSKVNCDKIIIPEHIAVRLINNTVISLDTFYNNTMVHLHHIHSNANKNHARMRDRVEFNRYLETMTYEEVATTMSMDANKKMRRKMKHSKKIVDDEDLNVDMESSGDKDQLMVTTFPPPTSEPSTDMNDTTIIFDQDTDE</sequence>
<reference evidence="3" key="1">
    <citation type="submission" date="2022-01" db="EMBL/GenBank/DDBJ databases">
        <authorList>
            <person name="King R."/>
        </authorList>
    </citation>
    <scope>NUCLEOTIDE SEQUENCE</scope>
</reference>
<keyword evidence="2" id="KW-1133">Transmembrane helix</keyword>
<proteinExistence type="predicted"/>
<accession>A0A9N9WUM2</accession>
<evidence type="ECO:0000313" key="3">
    <source>
        <dbReference type="EMBL" id="CAG9806661.1"/>
    </source>
</evidence>
<dbReference type="InterPro" id="IPR029162">
    <property type="entry name" value="InaF-motif"/>
</dbReference>
<dbReference type="PANTHER" id="PTHR34929">
    <property type="entry name" value="ZGC:153157"/>
    <property type="match status" value="1"/>
</dbReference>
<dbReference type="Proteomes" id="UP001153620">
    <property type="component" value="Chromosome 3"/>
</dbReference>
<keyword evidence="2" id="KW-0812">Transmembrane</keyword>
<feature type="region of interest" description="Disordered" evidence="1">
    <location>
        <begin position="174"/>
        <end position="200"/>
    </location>
</feature>
<gene>
    <name evidence="3" type="ORF">CHIRRI_LOCUS9516</name>
</gene>
<organism evidence="3 4">
    <name type="scientific">Chironomus riparius</name>
    <dbReference type="NCBI Taxonomy" id="315576"/>
    <lineage>
        <taxon>Eukaryota</taxon>
        <taxon>Metazoa</taxon>
        <taxon>Ecdysozoa</taxon>
        <taxon>Arthropoda</taxon>
        <taxon>Hexapoda</taxon>
        <taxon>Insecta</taxon>
        <taxon>Pterygota</taxon>
        <taxon>Neoptera</taxon>
        <taxon>Endopterygota</taxon>
        <taxon>Diptera</taxon>
        <taxon>Nematocera</taxon>
        <taxon>Chironomoidea</taxon>
        <taxon>Chironomidae</taxon>
        <taxon>Chironominae</taxon>
        <taxon>Chironomus</taxon>
    </lineage>
</organism>
<dbReference type="AlphaFoldDB" id="A0A9N9WUM2"/>
<evidence type="ECO:0000313" key="4">
    <source>
        <dbReference type="Proteomes" id="UP001153620"/>
    </source>
</evidence>
<dbReference type="Pfam" id="PF15018">
    <property type="entry name" value="InaF-motif"/>
    <property type="match status" value="1"/>
</dbReference>
<dbReference type="OrthoDB" id="8113027at2759"/>
<name>A0A9N9WUM2_9DIPT</name>
<keyword evidence="2" id="KW-0472">Membrane</keyword>
<reference evidence="3" key="2">
    <citation type="submission" date="2022-10" db="EMBL/GenBank/DDBJ databases">
        <authorList>
            <consortium name="ENA_rothamsted_submissions"/>
            <consortium name="culmorum"/>
            <person name="King R."/>
        </authorList>
    </citation>
    <scope>NUCLEOTIDE SEQUENCE</scope>
</reference>
<evidence type="ECO:0000256" key="1">
    <source>
        <dbReference type="SAM" id="MobiDB-lite"/>
    </source>
</evidence>
<dbReference type="PANTHER" id="PTHR34929:SF1">
    <property type="entry name" value="INAF MOTIF CONTAINING 2"/>
    <property type="match status" value="1"/>
</dbReference>